<accession>A0A9D4FX09</accession>
<reference evidence="2" key="1">
    <citation type="journal article" date="2019" name="bioRxiv">
        <title>The Genome of the Zebra Mussel, Dreissena polymorpha: A Resource for Invasive Species Research.</title>
        <authorList>
            <person name="McCartney M.A."/>
            <person name="Auch B."/>
            <person name="Kono T."/>
            <person name="Mallez S."/>
            <person name="Zhang Y."/>
            <person name="Obille A."/>
            <person name="Becker A."/>
            <person name="Abrahante J.E."/>
            <person name="Garbe J."/>
            <person name="Badalamenti J.P."/>
            <person name="Herman A."/>
            <person name="Mangelson H."/>
            <person name="Liachko I."/>
            <person name="Sullivan S."/>
            <person name="Sone E.D."/>
            <person name="Koren S."/>
            <person name="Silverstein K.A.T."/>
            <person name="Beckman K.B."/>
            <person name="Gohl D.M."/>
        </authorList>
    </citation>
    <scope>NUCLEOTIDE SEQUENCE</scope>
    <source>
        <strain evidence="2">Duluth1</strain>
        <tissue evidence="2">Whole animal</tissue>
    </source>
</reference>
<sequence>MATSTTVTTTTAATTTTEKSTSLASSQAISSEATTVPIVGVKANEGEYSALHSDDFTVDNSSLIQGNSCNNSENGSCSEKTGHNAFA</sequence>
<evidence type="ECO:0000313" key="3">
    <source>
        <dbReference type="Proteomes" id="UP000828390"/>
    </source>
</evidence>
<dbReference type="EMBL" id="JAIWYP010000006">
    <property type="protein sequence ID" value="KAH3806558.1"/>
    <property type="molecule type" value="Genomic_DNA"/>
</dbReference>
<feature type="compositionally biased region" description="Low complexity" evidence="1">
    <location>
        <begin position="68"/>
        <end position="79"/>
    </location>
</feature>
<proteinExistence type="predicted"/>
<gene>
    <name evidence="2" type="ORF">DPMN_134881</name>
</gene>
<feature type="region of interest" description="Disordered" evidence="1">
    <location>
        <begin position="1"/>
        <end position="29"/>
    </location>
</feature>
<evidence type="ECO:0000313" key="2">
    <source>
        <dbReference type="EMBL" id="KAH3806558.1"/>
    </source>
</evidence>
<keyword evidence="3" id="KW-1185">Reference proteome</keyword>
<evidence type="ECO:0000256" key="1">
    <source>
        <dbReference type="SAM" id="MobiDB-lite"/>
    </source>
</evidence>
<comment type="caution">
    <text evidence="2">The sequence shown here is derived from an EMBL/GenBank/DDBJ whole genome shotgun (WGS) entry which is preliminary data.</text>
</comment>
<name>A0A9D4FX09_DREPO</name>
<reference evidence="2" key="2">
    <citation type="submission" date="2020-11" db="EMBL/GenBank/DDBJ databases">
        <authorList>
            <person name="McCartney M.A."/>
            <person name="Auch B."/>
            <person name="Kono T."/>
            <person name="Mallez S."/>
            <person name="Becker A."/>
            <person name="Gohl D.M."/>
            <person name="Silverstein K.A.T."/>
            <person name="Koren S."/>
            <person name="Bechman K.B."/>
            <person name="Herman A."/>
            <person name="Abrahante J.E."/>
            <person name="Garbe J."/>
        </authorList>
    </citation>
    <scope>NUCLEOTIDE SEQUENCE</scope>
    <source>
        <strain evidence="2">Duluth1</strain>
        <tissue evidence="2">Whole animal</tissue>
    </source>
</reference>
<dbReference type="AlphaFoldDB" id="A0A9D4FX09"/>
<organism evidence="2 3">
    <name type="scientific">Dreissena polymorpha</name>
    <name type="common">Zebra mussel</name>
    <name type="synonym">Mytilus polymorpha</name>
    <dbReference type="NCBI Taxonomy" id="45954"/>
    <lineage>
        <taxon>Eukaryota</taxon>
        <taxon>Metazoa</taxon>
        <taxon>Spiralia</taxon>
        <taxon>Lophotrochozoa</taxon>
        <taxon>Mollusca</taxon>
        <taxon>Bivalvia</taxon>
        <taxon>Autobranchia</taxon>
        <taxon>Heteroconchia</taxon>
        <taxon>Euheterodonta</taxon>
        <taxon>Imparidentia</taxon>
        <taxon>Neoheterodontei</taxon>
        <taxon>Myida</taxon>
        <taxon>Dreissenoidea</taxon>
        <taxon>Dreissenidae</taxon>
        <taxon>Dreissena</taxon>
    </lineage>
</organism>
<dbReference type="Proteomes" id="UP000828390">
    <property type="component" value="Unassembled WGS sequence"/>
</dbReference>
<feature type="region of interest" description="Disordered" evidence="1">
    <location>
        <begin position="68"/>
        <end position="87"/>
    </location>
</feature>
<protein>
    <submittedName>
        <fullName evidence="2">Uncharacterized protein</fullName>
    </submittedName>
</protein>